<name>A0A4Q7TZB7_9MICO</name>
<dbReference type="GO" id="GO:0030246">
    <property type="term" value="F:carbohydrate binding"/>
    <property type="evidence" value="ECO:0007669"/>
    <property type="project" value="UniProtKB-ARBA"/>
</dbReference>
<comment type="subcellular location">
    <subcellularLocation>
        <location evidence="1">Cell envelope</location>
    </subcellularLocation>
</comment>
<keyword evidence="5" id="KW-0813">Transport</keyword>
<dbReference type="GO" id="GO:0030313">
    <property type="term" value="C:cell envelope"/>
    <property type="evidence" value="ECO:0007669"/>
    <property type="project" value="UniProtKB-SubCell"/>
</dbReference>
<feature type="domain" description="Periplasmic binding protein" evidence="4">
    <location>
        <begin position="63"/>
        <end position="320"/>
    </location>
</feature>
<keyword evidence="3" id="KW-0732">Signal</keyword>
<reference evidence="5 6" key="1">
    <citation type="journal article" date="2015" name="Stand. Genomic Sci.">
        <title>Genomic Encyclopedia of Bacterial and Archaeal Type Strains, Phase III: the genomes of soil and plant-associated and newly described type strains.</title>
        <authorList>
            <person name="Whitman W.B."/>
            <person name="Woyke T."/>
            <person name="Klenk H.P."/>
            <person name="Zhou Y."/>
            <person name="Lilburn T.G."/>
            <person name="Beck B.J."/>
            <person name="De Vos P."/>
            <person name="Vandamme P."/>
            <person name="Eisen J.A."/>
            <person name="Garrity G."/>
            <person name="Hugenholtz P."/>
            <person name="Kyrpides N.C."/>
        </authorList>
    </citation>
    <scope>NUCLEOTIDE SEQUENCE [LARGE SCALE GENOMIC DNA]</scope>
    <source>
        <strain evidence="5 6">AC4r</strain>
    </source>
</reference>
<comment type="similarity">
    <text evidence="2">Belongs to the bacterial solute-binding protein 2 family.</text>
</comment>
<dbReference type="OrthoDB" id="257716at2"/>
<dbReference type="RefSeq" id="WP_157985563.1">
    <property type="nucleotide sequence ID" value="NZ_SGXT01000001.1"/>
</dbReference>
<protein>
    <submittedName>
        <fullName evidence="5">Simple sugar transport system substrate-binding protein</fullName>
    </submittedName>
</protein>
<sequence length="355" mass="35589">MTSTLLDTEKARTKRQFASATALVATAITGLVLAGCATADPAAEPTNTSGGGDATASDINVVIMGGAPDDPFWSTVKRGAESAAKAVEAAGGTVTFVSMPNYDNFNADAAKLVGNMAAMDPSAVIVPNWSPEAQNENITSISSAGIPVVIYNSGFTTVEEVGAEIYIGSDDTIAGVAGGEAFAESGATNVVCVNTLPGTTNSEARCAGVIEGAKSGGAEASSLNLPSSQFGDPSAVTQAIKGALLNDPSIDAIITIGTTDADSAAGAIEQAGAAGKVLLGTFDVSTASLDRIKAGSQLFSIDQQPFAQGYYAVSHAFQLAAYGIYLPQSPLLTGPALITADNVDLAILGAELGVR</sequence>
<comment type="caution">
    <text evidence="5">The sequence shown here is derived from an EMBL/GenBank/DDBJ whole genome shotgun (WGS) entry which is preliminary data.</text>
</comment>
<evidence type="ECO:0000313" key="6">
    <source>
        <dbReference type="Proteomes" id="UP000292408"/>
    </source>
</evidence>
<dbReference type="Gene3D" id="3.40.50.2300">
    <property type="match status" value="2"/>
</dbReference>
<dbReference type="SUPFAM" id="SSF53822">
    <property type="entry name" value="Periplasmic binding protein-like I"/>
    <property type="match status" value="1"/>
</dbReference>
<evidence type="ECO:0000256" key="1">
    <source>
        <dbReference type="ARBA" id="ARBA00004196"/>
    </source>
</evidence>
<dbReference type="InterPro" id="IPR028082">
    <property type="entry name" value="Peripla_BP_I"/>
</dbReference>
<organism evidence="5 6">
    <name type="scientific">Microcella alkaliphila</name>
    <dbReference type="NCBI Taxonomy" id="279828"/>
    <lineage>
        <taxon>Bacteria</taxon>
        <taxon>Bacillati</taxon>
        <taxon>Actinomycetota</taxon>
        <taxon>Actinomycetes</taxon>
        <taxon>Micrococcales</taxon>
        <taxon>Microbacteriaceae</taxon>
        <taxon>Microcella</taxon>
    </lineage>
</organism>
<dbReference type="Pfam" id="PF13407">
    <property type="entry name" value="Peripla_BP_4"/>
    <property type="match status" value="1"/>
</dbReference>
<evidence type="ECO:0000313" key="5">
    <source>
        <dbReference type="EMBL" id="RZT66506.1"/>
    </source>
</evidence>
<dbReference type="PANTHER" id="PTHR46847:SF1">
    <property type="entry name" value="D-ALLOSE-BINDING PERIPLASMIC PROTEIN-RELATED"/>
    <property type="match status" value="1"/>
</dbReference>
<evidence type="ECO:0000256" key="2">
    <source>
        <dbReference type="ARBA" id="ARBA00007639"/>
    </source>
</evidence>
<dbReference type="InterPro" id="IPR025997">
    <property type="entry name" value="SBP_2_dom"/>
</dbReference>
<evidence type="ECO:0000259" key="4">
    <source>
        <dbReference type="Pfam" id="PF13407"/>
    </source>
</evidence>
<accession>A0A4Q7TZB7</accession>
<keyword evidence="5" id="KW-0762">Sugar transport</keyword>
<evidence type="ECO:0000256" key="3">
    <source>
        <dbReference type="ARBA" id="ARBA00022729"/>
    </source>
</evidence>
<dbReference type="PANTHER" id="PTHR46847">
    <property type="entry name" value="D-ALLOSE-BINDING PERIPLASMIC PROTEIN-RELATED"/>
    <property type="match status" value="1"/>
</dbReference>
<dbReference type="EMBL" id="SGXT01000001">
    <property type="protein sequence ID" value="RZT66506.1"/>
    <property type="molecule type" value="Genomic_DNA"/>
</dbReference>
<gene>
    <name evidence="5" type="ORF">EV140_0047</name>
</gene>
<dbReference type="AlphaFoldDB" id="A0A4Q7TZB7"/>
<dbReference type="Proteomes" id="UP000292408">
    <property type="component" value="Unassembled WGS sequence"/>
</dbReference>
<proteinExistence type="inferred from homology"/>
<keyword evidence="6" id="KW-1185">Reference proteome</keyword>